<gene>
    <name evidence="2" type="ORF">MOP44_20885</name>
</gene>
<evidence type="ECO:0000313" key="2">
    <source>
        <dbReference type="EMBL" id="UWZ83015.1"/>
    </source>
</evidence>
<sequence length="189" mass="21160">MAPGKLMMQEAKTAAASRKKPQAATKSQGQSNTAAYQHYQSAVQLVQQGKYDKAIAALEKFLPAAPPELAERCRMYIATCQRQLEKSSLQFRTPEERYDYAISQLNQGLYEEAREQLSAVAKDSPNADYAFYGLAVLDSMTGRPQECLANLGRAIELNQKNRLQARSDGDFQNMADDPRFTELLYPELP</sequence>
<dbReference type="SUPFAM" id="SSF48452">
    <property type="entry name" value="TPR-like"/>
    <property type="match status" value="1"/>
</dbReference>
<proteinExistence type="predicted"/>
<organism evidence="2 3">
    <name type="scientific">Occallatibacter riparius</name>
    <dbReference type="NCBI Taxonomy" id="1002689"/>
    <lineage>
        <taxon>Bacteria</taxon>
        <taxon>Pseudomonadati</taxon>
        <taxon>Acidobacteriota</taxon>
        <taxon>Terriglobia</taxon>
        <taxon>Terriglobales</taxon>
        <taxon>Acidobacteriaceae</taxon>
        <taxon>Occallatibacter</taxon>
    </lineage>
</organism>
<feature type="region of interest" description="Disordered" evidence="1">
    <location>
        <begin position="1"/>
        <end position="31"/>
    </location>
</feature>
<evidence type="ECO:0000256" key="1">
    <source>
        <dbReference type="SAM" id="MobiDB-lite"/>
    </source>
</evidence>
<dbReference type="Gene3D" id="1.25.40.10">
    <property type="entry name" value="Tetratricopeptide repeat domain"/>
    <property type="match status" value="2"/>
</dbReference>
<dbReference type="AlphaFoldDB" id="A0A9J7BK28"/>
<keyword evidence="3" id="KW-1185">Reference proteome</keyword>
<dbReference type="RefSeq" id="WP_260792348.1">
    <property type="nucleotide sequence ID" value="NZ_CP093313.1"/>
</dbReference>
<evidence type="ECO:0008006" key="4">
    <source>
        <dbReference type="Google" id="ProtNLM"/>
    </source>
</evidence>
<name>A0A9J7BK28_9BACT</name>
<reference evidence="2" key="1">
    <citation type="submission" date="2021-04" db="EMBL/GenBank/DDBJ databases">
        <title>Phylogenetic analysis of Acidobacteriaceae.</title>
        <authorList>
            <person name="Qiu L."/>
            <person name="Zhang Q."/>
        </authorList>
    </citation>
    <scope>NUCLEOTIDE SEQUENCE</scope>
    <source>
        <strain evidence="2">DSM 25168</strain>
    </source>
</reference>
<evidence type="ECO:0000313" key="3">
    <source>
        <dbReference type="Proteomes" id="UP001059380"/>
    </source>
</evidence>
<dbReference type="InterPro" id="IPR011990">
    <property type="entry name" value="TPR-like_helical_dom_sf"/>
</dbReference>
<dbReference type="EMBL" id="CP093313">
    <property type="protein sequence ID" value="UWZ83015.1"/>
    <property type="molecule type" value="Genomic_DNA"/>
</dbReference>
<dbReference type="KEGG" id="orp:MOP44_20885"/>
<protein>
    <recommendedName>
        <fullName evidence="4">Tetratricopeptide repeat protein</fullName>
    </recommendedName>
</protein>
<accession>A0A9J7BK28</accession>
<dbReference type="Proteomes" id="UP001059380">
    <property type="component" value="Chromosome"/>
</dbReference>
<dbReference type="NCBIfam" id="NF047558">
    <property type="entry name" value="TPR_END_plus"/>
    <property type="match status" value="1"/>
</dbReference>